<dbReference type="SUPFAM" id="SSF56801">
    <property type="entry name" value="Acetyl-CoA synthetase-like"/>
    <property type="match status" value="1"/>
</dbReference>
<sequence>MIEKERLQTKINEMITYFPWYRDYLSSMEPDDLLRLPLITREILEKHYYHQDFNPAWKIYQTSGTSSRKRKKIVYSKEDDQEYLDKKVHIYARFLQDKPIRTAMSDMGTGHAANTAMEVFKSVGLICEDIPYHLPVQDHVKLLKQFRPDCLYTMPSILESVLSATDHPEQFGIQKVILVGEVASAQWQNKVASRLRIDRKEIMDTYGSIEIGTIAYYSHEHGCYLFVEGLVPEGIRAEELGLDEDLLREDERILALTSFSRKTFPAVRFVTYDVVRGFKPIHVAGKMVPSFKSLVKRVGTEWKHGEKISFYDIEEAAFRYLDKATIWIQVDHNKLLVWIDSPYITDFIRKQIQVDIQDQIPEIGIMIRNGILDEIQVNVVTDPKQFQTDRVKKKVIHHKQWERH</sequence>
<keyword evidence="1" id="KW-0436">Ligase</keyword>
<dbReference type="Proteomes" id="UP000294746">
    <property type="component" value="Unassembled WGS sequence"/>
</dbReference>
<dbReference type="PANTHER" id="PTHR43845">
    <property type="entry name" value="BLR5969 PROTEIN"/>
    <property type="match status" value="1"/>
</dbReference>
<proteinExistence type="predicted"/>
<accession>A0A4R2S3C3</accession>
<evidence type="ECO:0000313" key="2">
    <source>
        <dbReference type="Proteomes" id="UP000294746"/>
    </source>
</evidence>
<dbReference type="GO" id="GO:0016874">
    <property type="term" value="F:ligase activity"/>
    <property type="evidence" value="ECO:0007669"/>
    <property type="project" value="UniProtKB-KW"/>
</dbReference>
<name>A0A4R2S3C3_9BACL</name>
<keyword evidence="2" id="KW-1185">Reference proteome</keyword>
<comment type="caution">
    <text evidence="1">The sequence shown here is derived from an EMBL/GenBank/DDBJ whole genome shotgun (WGS) entry which is preliminary data.</text>
</comment>
<organism evidence="1 2">
    <name type="scientific">Baia soyae</name>
    <dbReference type="NCBI Taxonomy" id="1544746"/>
    <lineage>
        <taxon>Bacteria</taxon>
        <taxon>Bacillati</taxon>
        <taxon>Bacillota</taxon>
        <taxon>Bacilli</taxon>
        <taxon>Bacillales</taxon>
        <taxon>Thermoactinomycetaceae</taxon>
        <taxon>Baia</taxon>
    </lineage>
</organism>
<protein>
    <submittedName>
        <fullName evidence="1">Phenylacetate-CoA ligase</fullName>
    </submittedName>
</protein>
<dbReference type="AlphaFoldDB" id="A0A4R2S3C3"/>
<dbReference type="EMBL" id="SLXV01000004">
    <property type="protein sequence ID" value="TCP70022.1"/>
    <property type="molecule type" value="Genomic_DNA"/>
</dbReference>
<dbReference type="Gene3D" id="3.40.50.12780">
    <property type="entry name" value="N-terminal domain of ligase-like"/>
    <property type="match status" value="1"/>
</dbReference>
<dbReference type="PANTHER" id="PTHR43845:SF1">
    <property type="entry name" value="BLR5969 PROTEIN"/>
    <property type="match status" value="1"/>
</dbReference>
<gene>
    <name evidence="1" type="ORF">EDD57_1041</name>
</gene>
<evidence type="ECO:0000313" key="1">
    <source>
        <dbReference type="EMBL" id="TCP70022.1"/>
    </source>
</evidence>
<reference evidence="1 2" key="1">
    <citation type="submission" date="2019-03" db="EMBL/GenBank/DDBJ databases">
        <title>Genomic Encyclopedia of Type Strains, Phase IV (KMG-IV): sequencing the most valuable type-strain genomes for metagenomic binning, comparative biology and taxonomic classification.</title>
        <authorList>
            <person name="Goeker M."/>
        </authorList>
    </citation>
    <scope>NUCLEOTIDE SEQUENCE [LARGE SCALE GENOMIC DNA]</scope>
    <source>
        <strain evidence="1 2">DSM 46831</strain>
    </source>
</reference>
<dbReference type="InterPro" id="IPR042099">
    <property type="entry name" value="ANL_N_sf"/>
</dbReference>